<dbReference type="AlphaFoldDB" id="A0AAN9YD66"/>
<accession>A0AAN9YD66</accession>
<evidence type="ECO:0000313" key="4">
    <source>
        <dbReference type="Proteomes" id="UP001320245"/>
    </source>
</evidence>
<feature type="compositionally biased region" description="Acidic residues" evidence="2">
    <location>
        <begin position="112"/>
        <end position="124"/>
    </location>
</feature>
<proteinExistence type="predicted"/>
<gene>
    <name evidence="3" type="ORF">SLS53_006610</name>
</gene>
<dbReference type="Proteomes" id="UP001320245">
    <property type="component" value="Unassembled WGS sequence"/>
</dbReference>
<organism evidence="3 4">
    <name type="scientific">Cytospora paraplurivora</name>
    <dbReference type="NCBI Taxonomy" id="2898453"/>
    <lineage>
        <taxon>Eukaryota</taxon>
        <taxon>Fungi</taxon>
        <taxon>Dikarya</taxon>
        <taxon>Ascomycota</taxon>
        <taxon>Pezizomycotina</taxon>
        <taxon>Sordariomycetes</taxon>
        <taxon>Sordariomycetidae</taxon>
        <taxon>Diaporthales</taxon>
        <taxon>Cytosporaceae</taxon>
        <taxon>Cytospora</taxon>
    </lineage>
</organism>
<feature type="region of interest" description="Disordered" evidence="2">
    <location>
        <begin position="406"/>
        <end position="438"/>
    </location>
</feature>
<evidence type="ECO:0000256" key="2">
    <source>
        <dbReference type="SAM" id="MobiDB-lite"/>
    </source>
</evidence>
<comment type="caution">
    <text evidence="3">The sequence shown here is derived from an EMBL/GenBank/DDBJ whole genome shotgun (WGS) entry which is preliminary data.</text>
</comment>
<evidence type="ECO:0000313" key="3">
    <source>
        <dbReference type="EMBL" id="KAK7737307.1"/>
    </source>
</evidence>
<feature type="region of interest" description="Disordered" evidence="2">
    <location>
        <begin position="104"/>
        <end position="150"/>
    </location>
</feature>
<keyword evidence="1" id="KW-0175">Coiled coil</keyword>
<protein>
    <submittedName>
        <fullName evidence="3">Uncharacterized protein</fullName>
    </submittedName>
</protein>
<evidence type="ECO:0000256" key="1">
    <source>
        <dbReference type="SAM" id="Coils"/>
    </source>
</evidence>
<dbReference type="EMBL" id="JAJSPL020000030">
    <property type="protein sequence ID" value="KAK7737307.1"/>
    <property type="molecule type" value="Genomic_DNA"/>
</dbReference>
<feature type="coiled-coil region" evidence="1">
    <location>
        <begin position="308"/>
        <end position="342"/>
    </location>
</feature>
<keyword evidence="4" id="KW-1185">Reference proteome</keyword>
<name>A0AAN9YD66_9PEZI</name>
<sequence length="459" mass="49315">MAIQNAPNDRTIYLALNSIFTGSMAAIRRPAPIKKVFQQHQKRTEIVQLLREYDLPTVVERVQWLLAERVFESTEHAKAMFPDLFQVSAVQSADRAASEAAAAARQAQSLEEAVEEEEEEEDGADSGIENVDYFDGDPQAPEQQQPELDLSGDVGSTAAIRCTAGVVPSLFPMYLPFATGHRILTQTQSVLEAACFRFAVETIPDVLARRGWDCAEAVELNVVVRQLLKHRNSLDKLEANISTTTTTSDAAAAAAGAAGEQDLGRLTRSITQLRHTTVHRGRVTARVLSQFIADAESLATRLGDKEAMSSLSGTRRRVERHIVELENNKSMLETKLRKALDDIAARRAGLDRLEGAVVAGVLRADAEYQAFIGASLEGPTAGQSGEEADLGGAQLGELEGPCGVAEGGCSAAGGGGDGDDDDADDHALPDGCDTEDDEDCFEDALEYDSSLPECSPGWL</sequence>
<reference evidence="3 4" key="1">
    <citation type="journal article" date="2023" name="PLoS ONE">
        <title>Cytospora paraplurivora sp. nov. isolated from orchards with fruit tree decline syndrome in Ontario, Canada.</title>
        <authorList>
            <person name="Ilyukhin E."/>
            <person name="Nguyen H.D.T."/>
            <person name="Castle A.J."/>
            <person name="Ellouze W."/>
        </authorList>
    </citation>
    <scope>NUCLEOTIDE SEQUENCE [LARGE SCALE GENOMIC DNA]</scope>
    <source>
        <strain evidence="3 4">FDS-564</strain>
    </source>
</reference>